<evidence type="ECO:0000313" key="13">
    <source>
        <dbReference type="Proteomes" id="UP000783253"/>
    </source>
</evidence>
<dbReference type="Proteomes" id="UP000783253">
    <property type="component" value="Unassembled WGS sequence"/>
</dbReference>
<feature type="binding site" evidence="10">
    <location>
        <position position="290"/>
    </location>
    <ligand>
        <name>ATP</name>
        <dbReference type="ChEBI" id="CHEBI:30616"/>
    </ligand>
</feature>
<evidence type="ECO:0000256" key="6">
    <source>
        <dbReference type="ARBA" id="ARBA00022833"/>
    </source>
</evidence>
<dbReference type="SUPFAM" id="SSF47323">
    <property type="entry name" value="Anticodon-binding domain of a subclass of class I aminoacyl-tRNA synthetases"/>
    <property type="match status" value="1"/>
</dbReference>
<dbReference type="EMBL" id="JAIGNK010000002">
    <property type="protein sequence ID" value="MBX7457816.1"/>
    <property type="molecule type" value="Genomic_DNA"/>
</dbReference>
<dbReference type="Pfam" id="PF01406">
    <property type="entry name" value="tRNA-synt_1e"/>
    <property type="match status" value="1"/>
</dbReference>
<name>A0ABS7IWC2_9SPHN</name>
<feature type="domain" description="tRNA synthetases class I catalytic" evidence="11">
    <location>
        <begin position="19"/>
        <end position="334"/>
    </location>
</feature>
<evidence type="ECO:0000256" key="3">
    <source>
        <dbReference type="ARBA" id="ARBA00022598"/>
    </source>
</evidence>
<evidence type="ECO:0000256" key="10">
    <source>
        <dbReference type="HAMAP-Rule" id="MF_00041"/>
    </source>
</evidence>
<dbReference type="InterPro" id="IPR015803">
    <property type="entry name" value="Cys-tRNA-ligase"/>
</dbReference>
<keyword evidence="7 10" id="KW-0067">ATP-binding</keyword>
<evidence type="ECO:0000259" key="11">
    <source>
        <dbReference type="Pfam" id="PF01406"/>
    </source>
</evidence>
<keyword evidence="3 10" id="KW-0436">Ligase</keyword>
<keyword evidence="8 10" id="KW-0648">Protein biosynthesis</keyword>
<dbReference type="GO" id="GO:0004817">
    <property type="term" value="F:cysteine-tRNA ligase activity"/>
    <property type="evidence" value="ECO:0007669"/>
    <property type="project" value="UniProtKB-EC"/>
</dbReference>
<evidence type="ECO:0000256" key="8">
    <source>
        <dbReference type="ARBA" id="ARBA00022917"/>
    </source>
</evidence>
<comment type="caution">
    <text evidence="12">The sequence shown here is derived from an EMBL/GenBank/DDBJ whole genome shotgun (WGS) entry which is preliminary data.</text>
</comment>
<comment type="cofactor">
    <cofactor evidence="10">
        <name>Zn(2+)</name>
        <dbReference type="ChEBI" id="CHEBI:29105"/>
    </cofactor>
    <text evidence="10">Binds 1 zinc ion per subunit.</text>
</comment>
<accession>A0ABS7IWC2</accession>
<keyword evidence="10" id="KW-0963">Cytoplasm</keyword>
<dbReference type="PRINTS" id="PR00983">
    <property type="entry name" value="TRNASYNTHCYS"/>
</dbReference>
<evidence type="ECO:0000256" key="2">
    <source>
        <dbReference type="ARBA" id="ARBA00011245"/>
    </source>
</evidence>
<comment type="subcellular location">
    <subcellularLocation>
        <location evidence="10">Cytoplasm</location>
    </subcellularLocation>
</comment>
<evidence type="ECO:0000313" key="12">
    <source>
        <dbReference type="EMBL" id="MBX7457816.1"/>
    </source>
</evidence>
<dbReference type="InterPro" id="IPR032678">
    <property type="entry name" value="tRNA-synt_1_cat_dom"/>
</dbReference>
<comment type="catalytic activity">
    <reaction evidence="10">
        <text>tRNA(Cys) + L-cysteine + ATP = L-cysteinyl-tRNA(Cys) + AMP + diphosphate</text>
        <dbReference type="Rhea" id="RHEA:17773"/>
        <dbReference type="Rhea" id="RHEA-COMP:9661"/>
        <dbReference type="Rhea" id="RHEA-COMP:9679"/>
        <dbReference type="ChEBI" id="CHEBI:30616"/>
        <dbReference type="ChEBI" id="CHEBI:33019"/>
        <dbReference type="ChEBI" id="CHEBI:35235"/>
        <dbReference type="ChEBI" id="CHEBI:78442"/>
        <dbReference type="ChEBI" id="CHEBI:78517"/>
        <dbReference type="ChEBI" id="CHEBI:456215"/>
        <dbReference type="EC" id="6.1.1.16"/>
    </reaction>
</comment>
<dbReference type="NCBIfam" id="TIGR00435">
    <property type="entry name" value="cysS"/>
    <property type="match status" value="1"/>
</dbReference>
<proteinExistence type="inferred from homology"/>
<keyword evidence="9 10" id="KW-0030">Aminoacyl-tRNA synthetase</keyword>
<dbReference type="InterPro" id="IPR014729">
    <property type="entry name" value="Rossmann-like_a/b/a_fold"/>
</dbReference>
<dbReference type="InterPro" id="IPR009080">
    <property type="entry name" value="tRNAsynth_Ia_anticodon-bd"/>
</dbReference>
<keyword evidence="6 10" id="KW-0862">Zinc</keyword>
<feature type="binding site" evidence="10">
    <location>
        <position position="222"/>
    </location>
    <ligand>
        <name>Zn(2+)</name>
        <dbReference type="ChEBI" id="CHEBI:29105"/>
    </ligand>
</feature>
<evidence type="ECO:0000256" key="4">
    <source>
        <dbReference type="ARBA" id="ARBA00022723"/>
    </source>
</evidence>
<protein>
    <recommendedName>
        <fullName evidence="10">Cysteine--tRNA ligase</fullName>
        <ecNumber evidence="10">6.1.1.16</ecNumber>
    </recommendedName>
    <alternativeName>
        <fullName evidence="10">Cysteinyl-tRNA synthetase</fullName>
        <shortName evidence="10">CysRS</shortName>
    </alternativeName>
</protein>
<comment type="similarity">
    <text evidence="1 10">Belongs to the class-I aminoacyl-tRNA synthetase family.</text>
</comment>
<dbReference type="PANTHER" id="PTHR10890">
    <property type="entry name" value="CYSTEINYL-TRNA SYNTHETASE"/>
    <property type="match status" value="1"/>
</dbReference>
<dbReference type="PANTHER" id="PTHR10890:SF3">
    <property type="entry name" value="CYSTEINE--TRNA LIGASE, CYTOPLASMIC"/>
    <property type="match status" value="1"/>
</dbReference>
<feature type="binding site" evidence="10">
    <location>
        <position position="251"/>
    </location>
    <ligand>
        <name>Zn(2+)</name>
        <dbReference type="ChEBI" id="CHEBI:29105"/>
    </ligand>
</feature>
<evidence type="ECO:0000256" key="7">
    <source>
        <dbReference type="ARBA" id="ARBA00022840"/>
    </source>
</evidence>
<feature type="binding site" evidence="10">
    <location>
        <position position="32"/>
    </location>
    <ligand>
        <name>Zn(2+)</name>
        <dbReference type="ChEBI" id="CHEBI:29105"/>
    </ligand>
</feature>
<feature type="short sequence motif" description="'KMSKS' region" evidence="10">
    <location>
        <begin position="287"/>
        <end position="291"/>
    </location>
</feature>
<evidence type="ECO:0000256" key="9">
    <source>
        <dbReference type="ARBA" id="ARBA00023146"/>
    </source>
</evidence>
<gene>
    <name evidence="10 12" type="primary">cysS</name>
    <name evidence="12" type="ORF">K3152_06120</name>
</gene>
<dbReference type="SUPFAM" id="SSF52374">
    <property type="entry name" value="Nucleotidylyl transferase"/>
    <property type="match status" value="1"/>
</dbReference>
<organism evidence="12 13">
    <name type="scientific">Qipengyuania polymorpha</name>
    <dbReference type="NCBI Taxonomy" id="2867234"/>
    <lineage>
        <taxon>Bacteria</taxon>
        <taxon>Pseudomonadati</taxon>
        <taxon>Pseudomonadota</taxon>
        <taxon>Alphaproteobacteria</taxon>
        <taxon>Sphingomonadales</taxon>
        <taxon>Erythrobacteraceae</taxon>
        <taxon>Qipengyuania</taxon>
    </lineage>
</organism>
<keyword evidence="4 10" id="KW-0479">Metal-binding</keyword>
<comment type="subunit">
    <text evidence="2 10">Monomer.</text>
</comment>
<keyword evidence="13" id="KW-1185">Reference proteome</keyword>
<dbReference type="Gene3D" id="3.40.50.620">
    <property type="entry name" value="HUPs"/>
    <property type="match status" value="1"/>
</dbReference>
<feature type="binding site" evidence="10">
    <location>
        <position position="247"/>
    </location>
    <ligand>
        <name>Zn(2+)</name>
        <dbReference type="ChEBI" id="CHEBI:29105"/>
    </ligand>
</feature>
<sequence>MTETPLKLFNSLTRETETFTPVHPGEARVYTCGPTVYNYPHIGNMRAYVFADVLGRTLSWKGYDLTHIINITDVGHLTDDADEGEDKMEKMAAEKAQSIWDIAKHYTEAYWADVKALNIRQPAKWSVATDYIDEMIDFAKGIADKHCYELESGLYFDVSTIEDYGKLARAVTEEGEGRIDTVEGKRNAADFAIWRKTPAGETRQMEWDSPWGKGAPGWHLECSVMGGKLLGFPFDIHTGGIDHREIHHPNEIAQNQAHCCTGGLGEAENSGARIWMHNNFLVERSGKMSKSAGEFLRLQLLIDKGYHPLAYRMMCLQAHYRSELEFSWEGLQAALTRLKRIVMQVERLKDELTGDPSHQKFAPMREKFAAAISDDLNTSVALVALEEALAVKKVDGGVKRAVVEDMDRVLGLDLFGLTREALRIRPKSAEITEVEIEAEILRRKEAKVEKDYATSDAIRASLAAKGVEVMDGDPLGWEWKLV</sequence>
<dbReference type="Gene3D" id="1.20.120.1910">
    <property type="entry name" value="Cysteine-tRNA ligase, C-terminal anti-codon recognition domain"/>
    <property type="match status" value="1"/>
</dbReference>
<dbReference type="RefSeq" id="WP_221573240.1">
    <property type="nucleotide sequence ID" value="NZ_JAIGNK010000002.1"/>
</dbReference>
<feature type="short sequence motif" description="'HIGH' region" evidence="10">
    <location>
        <begin position="34"/>
        <end position="44"/>
    </location>
</feature>
<dbReference type="HAMAP" id="MF_00041">
    <property type="entry name" value="Cys_tRNA_synth"/>
    <property type="match status" value="1"/>
</dbReference>
<dbReference type="InterPro" id="IPR024909">
    <property type="entry name" value="Cys-tRNA/MSH_ligase"/>
</dbReference>
<keyword evidence="5 10" id="KW-0547">Nucleotide-binding</keyword>
<dbReference type="EC" id="6.1.1.16" evidence="10"/>
<evidence type="ECO:0000256" key="5">
    <source>
        <dbReference type="ARBA" id="ARBA00022741"/>
    </source>
</evidence>
<evidence type="ECO:0000256" key="1">
    <source>
        <dbReference type="ARBA" id="ARBA00005594"/>
    </source>
</evidence>
<reference evidence="12 13" key="1">
    <citation type="submission" date="2021-08" db="EMBL/GenBank/DDBJ databases">
        <title>Comparative Genomics Analysis of the Genus Qipengyuania Reveals Extensive Genetic Diversity and Metabolic Versatility, Including the Description of Fifteen Novel Species.</title>
        <authorList>
            <person name="Liu Y."/>
        </authorList>
    </citation>
    <scope>NUCLEOTIDE SEQUENCE [LARGE SCALE GENOMIC DNA]</scope>
    <source>
        <strain evidence="12 13">1NDH17</strain>
    </source>
</reference>